<keyword evidence="1" id="KW-1133">Transmembrane helix</keyword>
<keyword evidence="1" id="KW-0812">Transmembrane</keyword>
<keyword evidence="1" id="KW-0472">Membrane</keyword>
<name>A0A2P2PWG5_RHIMU</name>
<evidence type="ECO:0000313" key="2">
    <source>
        <dbReference type="EMBL" id="MBX58989.1"/>
    </source>
</evidence>
<protein>
    <submittedName>
        <fullName evidence="2">Uncharacterized protein</fullName>
    </submittedName>
</protein>
<reference evidence="2" key="1">
    <citation type="submission" date="2018-02" db="EMBL/GenBank/DDBJ databases">
        <title>Rhizophora mucronata_Transcriptome.</title>
        <authorList>
            <person name="Meera S.P."/>
            <person name="Sreeshan A."/>
            <person name="Augustine A."/>
        </authorList>
    </citation>
    <scope>NUCLEOTIDE SEQUENCE</scope>
    <source>
        <tissue evidence="2">Leaf</tissue>
    </source>
</reference>
<sequence length="66" mass="7676">MNEKSCVSVSVCLWFCCMILCLLCYLFVRECIRNVILTLMRASSRDVELTLMHALDDNGLRRFITL</sequence>
<dbReference type="EMBL" id="GGEC01078505">
    <property type="protein sequence ID" value="MBX58989.1"/>
    <property type="molecule type" value="Transcribed_RNA"/>
</dbReference>
<evidence type="ECO:0000256" key="1">
    <source>
        <dbReference type="SAM" id="Phobius"/>
    </source>
</evidence>
<dbReference type="AlphaFoldDB" id="A0A2P2PWG5"/>
<accession>A0A2P2PWG5</accession>
<feature type="transmembrane region" description="Helical" evidence="1">
    <location>
        <begin position="7"/>
        <end position="28"/>
    </location>
</feature>
<organism evidence="2">
    <name type="scientific">Rhizophora mucronata</name>
    <name type="common">Asiatic mangrove</name>
    <dbReference type="NCBI Taxonomy" id="61149"/>
    <lineage>
        <taxon>Eukaryota</taxon>
        <taxon>Viridiplantae</taxon>
        <taxon>Streptophyta</taxon>
        <taxon>Embryophyta</taxon>
        <taxon>Tracheophyta</taxon>
        <taxon>Spermatophyta</taxon>
        <taxon>Magnoliopsida</taxon>
        <taxon>eudicotyledons</taxon>
        <taxon>Gunneridae</taxon>
        <taxon>Pentapetalae</taxon>
        <taxon>rosids</taxon>
        <taxon>fabids</taxon>
        <taxon>Malpighiales</taxon>
        <taxon>Rhizophoraceae</taxon>
        <taxon>Rhizophora</taxon>
    </lineage>
</organism>
<proteinExistence type="predicted"/>